<reference evidence="9" key="1">
    <citation type="submission" date="2018-02" db="EMBL/GenBank/DDBJ databases">
        <title>Genome sequencing of Solimonas sp. HR-BB.</title>
        <authorList>
            <person name="Lee Y."/>
            <person name="Jeon C.O."/>
        </authorList>
    </citation>
    <scope>NUCLEOTIDE SEQUENCE [LARGE SCALE GENOMIC DNA]</scope>
    <source>
        <strain evidence="9">HR-U</strain>
    </source>
</reference>
<evidence type="ECO:0000256" key="5">
    <source>
        <dbReference type="PROSITE-ProRule" id="PRU01240"/>
    </source>
</evidence>
<dbReference type="RefSeq" id="WP_104713286.1">
    <property type="nucleotide sequence ID" value="NZ_PTRA01000001.1"/>
</dbReference>
<dbReference type="InterPro" id="IPR017317">
    <property type="entry name" value="Pept_S8_subtilisin_bacteroid-2"/>
</dbReference>
<keyword evidence="6" id="KW-0732">Signal</keyword>
<dbReference type="GO" id="GO:0006508">
    <property type="term" value="P:proteolysis"/>
    <property type="evidence" value="ECO:0007669"/>
    <property type="project" value="UniProtKB-KW"/>
</dbReference>
<dbReference type="Pfam" id="PF00082">
    <property type="entry name" value="Peptidase_S8"/>
    <property type="match status" value="1"/>
</dbReference>
<sequence>MVKNRGLRAGLSALLACAFFSVQAQTTAKYLVVFKDKTNSPYDVNRPQEFLSKRSIERRFKQNLVVSERDLPPNPTYIQAVREKGAKVWYKTRWANGVLVECTPQQLEEIKTLPFVAGNDGNVPLSAVPVTTTPGIRSGSKAWSDDLQPLEASPLATTPKNPKALDYGHSQAQIGQMRVDSMHARGFHGEGMWVGVIDNGFLSVNTQAAFKHLFDENRILGTYDFVANNANVYDQGTHGNSVLSLMAAYLPGQLIGTAYKASYLLLHTEDNSGEKRQEEAFWLAAAEYADSVGVDVINSSLGYSTFDNPATSYTYQDLNGQKALSTRAAKWAAETGILVVVAAGNEGSDAWRYITVPADADSIITVGAVDSRMARANFSSIGPTADGRMKPDLSAMGSGNVVINALNGQLASGGGTSYASPLLAGMATSFWQAYPYLTNMEVISLLKQSAHKNEEPDNFLGYGVPNYLRAEQAVQAFRKKEGVRIVPNPTSGSRNPIAELPFNEQNRTYAVTLLDTQGRIFWEGQVSGRRAELAIGSLPMPSGMYMLRFSRDAENYTARWLKW</sequence>
<keyword evidence="2 5" id="KW-0645">Protease</keyword>
<comment type="caution">
    <text evidence="8">The sequence shown here is derived from an EMBL/GenBank/DDBJ whole genome shotgun (WGS) entry which is preliminary data.</text>
</comment>
<dbReference type="PIRSF" id="PIRSF037903">
    <property type="entry name" value="Subtilisin_rel_GFO_2223"/>
    <property type="match status" value="1"/>
</dbReference>
<feature type="chain" id="PRO_5015443188" evidence="6">
    <location>
        <begin position="25"/>
        <end position="563"/>
    </location>
</feature>
<dbReference type="AlphaFoldDB" id="A0A2S7ISN5"/>
<feature type="active site" description="Charge relay system" evidence="5">
    <location>
        <position position="417"/>
    </location>
</feature>
<dbReference type="InterPro" id="IPR050131">
    <property type="entry name" value="Peptidase_S8_subtilisin-like"/>
</dbReference>
<evidence type="ECO:0000256" key="3">
    <source>
        <dbReference type="ARBA" id="ARBA00022801"/>
    </source>
</evidence>
<dbReference type="InterPro" id="IPR036852">
    <property type="entry name" value="Peptidase_S8/S53_dom_sf"/>
</dbReference>
<dbReference type="EMBL" id="PTRA01000001">
    <property type="protein sequence ID" value="PQA60715.1"/>
    <property type="molecule type" value="Genomic_DNA"/>
</dbReference>
<keyword evidence="9" id="KW-1185">Reference proteome</keyword>
<dbReference type="SUPFAM" id="SSF52743">
    <property type="entry name" value="Subtilisin-like"/>
    <property type="match status" value="1"/>
</dbReference>
<keyword evidence="3 5" id="KW-0378">Hydrolase</keyword>
<feature type="active site" description="Charge relay system" evidence="5">
    <location>
        <position position="198"/>
    </location>
</feature>
<comment type="similarity">
    <text evidence="1 5">Belongs to the peptidase S8 family.</text>
</comment>
<evidence type="ECO:0000313" key="8">
    <source>
        <dbReference type="EMBL" id="PQA60715.1"/>
    </source>
</evidence>
<dbReference type="PRINTS" id="PR00723">
    <property type="entry name" value="SUBTILISIN"/>
</dbReference>
<evidence type="ECO:0000259" key="7">
    <source>
        <dbReference type="Pfam" id="PF00082"/>
    </source>
</evidence>
<feature type="signal peptide" evidence="6">
    <location>
        <begin position="1"/>
        <end position="24"/>
    </location>
</feature>
<dbReference type="Gene3D" id="3.40.50.200">
    <property type="entry name" value="Peptidase S8/S53 domain"/>
    <property type="match status" value="1"/>
</dbReference>
<accession>A0A2S7ISN5</accession>
<dbReference type="Proteomes" id="UP000239590">
    <property type="component" value="Unassembled WGS sequence"/>
</dbReference>
<evidence type="ECO:0000256" key="4">
    <source>
        <dbReference type="ARBA" id="ARBA00022825"/>
    </source>
</evidence>
<dbReference type="InterPro" id="IPR015500">
    <property type="entry name" value="Peptidase_S8_subtilisin-rel"/>
</dbReference>
<feature type="domain" description="Peptidase S8/S53" evidence="7">
    <location>
        <begin position="189"/>
        <end position="463"/>
    </location>
</feature>
<dbReference type="OrthoDB" id="9792152at2"/>
<dbReference type="CDD" id="cd07493">
    <property type="entry name" value="Peptidases_S8_9"/>
    <property type="match status" value="1"/>
</dbReference>
<proteinExistence type="inferred from homology"/>
<dbReference type="InterPro" id="IPR026444">
    <property type="entry name" value="Secre_tail"/>
</dbReference>
<evidence type="ECO:0000256" key="2">
    <source>
        <dbReference type="ARBA" id="ARBA00022670"/>
    </source>
</evidence>
<dbReference type="PANTHER" id="PTHR43806:SF67">
    <property type="entry name" value="EGF-LIKE DOMAIN-CONTAINING PROTEIN"/>
    <property type="match status" value="1"/>
</dbReference>
<evidence type="ECO:0000313" key="9">
    <source>
        <dbReference type="Proteomes" id="UP000239590"/>
    </source>
</evidence>
<dbReference type="GO" id="GO:0004252">
    <property type="term" value="F:serine-type endopeptidase activity"/>
    <property type="evidence" value="ECO:0007669"/>
    <property type="project" value="UniProtKB-UniRule"/>
</dbReference>
<gene>
    <name evidence="8" type="ORF">C5O19_14185</name>
</gene>
<organism evidence="8 9">
    <name type="scientific">Siphonobacter curvatus</name>
    <dbReference type="NCBI Taxonomy" id="2094562"/>
    <lineage>
        <taxon>Bacteria</taxon>
        <taxon>Pseudomonadati</taxon>
        <taxon>Bacteroidota</taxon>
        <taxon>Cytophagia</taxon>
        <taxon>Cytophagales</taxon>
        <taxon>Cytophagaceae</taxon>
        <taxon>Siphonobacter</taxon>
    </lineage>
</organism>
<evidence type="ECO:0000256" key="6">
    <source>
        <dbReference type="SAM" id="SignalP"/>
    </source>
</evidence>
<name>A0A2S7ISN5_9BACT</name>
<evidence type="ECO:0000256" key="1">
    <source>
        <dbReference type="ARBA" id="ARBA00011073"/>
    </source>
</evidence>
<dbReference type="InterPro" id="IPR000209">
    <property type="entry name" value="Peptidase_S8/S53_dom"/>
</dbReference>
<feature type="active site" description="Charge relay system" evidence="5">
    <location>
        <position position="238"/>
    </location>
</feature>
<dbReference type="NCBIfam" id="TIGR04183">
    <property type="entry name" value="Por_Secre_tail"/>
    <property type="match status" value="1"/>
</dbReference>
<keyword evidence="4 5" id="KW-0720">Serine protease</keyword>
<protein>
    <submittedName>
        <fullName evidence="8">Peptidase S8</fullName>
    </submittedName>
</protein>
<dbReference type="PROSITE" id="PS51892">
    <property type="entry name" value="SUBTILASE"/>
    <property type="match status" value="1"/>
</dbReference>
<dbReference type="PANTHER" id="PTHR43806">
    <property type="entry name" value="PEPTIDASE S8"/>
    <property type="match status" value="1"/>
</dbReference>